<protein>
    <submittedName>
        <fullName evidence="1">DUF2804 domain-containing protein</fullName>
    </submittedName>
</protein>
<comment type="caution">
    <text evidence="1">The sequence shown here is derived from an EMBL/GenBank/DDBJ whole genome shotgun (WGS) entry which is preliminary data.</text>
</comment>
<evidence type="ECO:0000313" key="2">
    <source>
        <dbReference type="Proteomes" id="UP001139333"/>
    </source>
</evidence>
<dbReference type="PANTHER" id="PTHR35868:SF4">
    <property type="entry name" value="DUF2804 DOMAIN-CONTAINING PROTEIN"/>
    <property type="match status" value="1"/>
</dbReference>
<proteinExistence type="predicted"/>
<dbReference type="Proteomes" id="UP001139333">
    <property type="component" value="Unassembled WGS sequence"/>
</dbReference>
<evidence type="ECO:0000313" key="1">
    <source>
        <dbReference type="EMBL" id="MCL1141393.1"/>
    </source>
</evidence>
<dbReference type="PANTHER" id="PTHR35868">
    <property type="entry name" value="DUF2804 DOMAIN-CONTAINING PROTEIN-RELATED"/>
    <property type="match status" value="1"/>
</dbReference>
<keyword evidence="2" id="KW-1185">Reference proteome</keyword>
<dbReference type="EMBL" id="JAKIKP010000001">
    <property type="protein sequence ID" value="MCL1141393.1"/>
    <property type="molecule type" value="Genomic_DNA"/>
</dbReference>
<gene>
    <name evidence="1" type="ORF">L2672_01585</name>
</gene>
<dbReference type="RefSeq" id="WP_248994075.1">
    <property type="nucleotide sequence ID" value="NZ_JAKIKP010000001.1"/>
</dbReference>
<name>A0A9X2CFH2_9GAMM</name>
<reference evidence="1" key="1">
    <citation type="submission" date="2022-01" db="EMBL/GenBank/DDBJ databases">
        <title>Whole genome-based taxonomy of the Shewanellaceae.</title>
        <authorList>
            <person name="Martin-Rodriguez A.J."/>
        </authorList>
    </citation>
    <scope>NUCLEOTIDE SEQUENCE</scope>
    <source>
        <strain evidence="1">DSM 16422</strain>
    </source>
</reference>
<sequence>MPLAQPQIAPEKLIDSDGQPHYGLFDGVVNSLNVKAFKYYNEMDKPASILAKYLDFKQFQFVSIVTQRYILGLAIADIRYAASSFCYLYDIKANRMVESAWLRPLGIGCQLSHSPFEGKAKVGSSAHHFEFDIVDGCWHVNIQLTNIQAKLKLLAPPLSLPLSLCTPTGYNGWTYTQKHNALAVTGQLTIHQEPQPLQNALASYDFSAGYMREKTAWRWASLNAMTPQGAIGFNLAAGVNETGNTENVFWVNGQRYFLGAANFHFNRHISDGFWQISTNDGRVDVIFRSLNCRKEKLNLGFIKNNFRQYIGYFSGVVIGDDGVKYQINNQLGLTEDHFAKW</sequence>
<dbReference type="AlphaFoldDB" id="A0A9X2CFH2"/>
<accession>A0A9X2CFH2</accession>
<dbReference type="InterPro" id="IPR021243">
    <property type="entry name" value="DUF2804"/>
</dbReference>
<organism evidence="1 2">
    <name type="scientific">Shewanella gaetbuli</name>
    <dbReference type="NCBI Taxonomy" id="220752"/>
    <lineage>
        <taxon>Bacteria</taxon>
        <taxon>Pseudomonadati</taxon>
        <taxon>Pseudomonadota</taxon>
        <taxon>Gammaproteobacteria</taxon>
        <taxon>Alteromonadales</taxon>
        <taxon>Shewanellaceae</taxon>
        <taxon>Shewanella</taxon>
    </lineage>
</organism>
<dbReference type="Pfam" id="PF10974">
    <property type="entry name" value="DUF2804"/>
    <property type="match status" value="1"/>
</dbReference>